<sequence>MKERPSDRDDRVRRFYSIKEKGGV</sequence>
<feature type="region of interest" description="Disordered" evidence="1">
    <location>
        <begin position="1"/>
        <end position="24"/>
    </location>
</feature>
<dbReference type="Proteomes" id="UP001164929">
    <property type="component" value="Chromosome 3"/>
</dbReference>
<evidence type="ECO:0000313" key="3">
    <source>
        <dbReference type="Proteomes" id="UP001164929"/>
    </source>
</evidence>
<accession>A0AAD6W8B2</accession>
<gene>
    <name evidence="2" type="ORF">NC653_008361</name>
</gene>
<evidence type="ECO:0000256" key="1">
    <source>
        <dbReference type="SAM" id="MobiDB-lite"/>
    </source>
</evidence>
<dbReference type="EMBL" id="JAQIZT010000003">
    <property type="protein sequence ID" value="KAJ7003097.1"/>
    <property type="molecule type" value="Genomic_DNA"/>
</dbReference>
<organism evidence="2 3">
    <name type="scientific">Populus alba x Populus x berolinensis</name>
    <dbReference type="NCBI Taxonomy" id="444605"/>
    <lineage>
        <taxon>Eukaryota</taxon>
        <taxon>Viridiplantae</taxon>
        <taxon>Streptophyta</taxon>
        <taxon>Embryophyta</taxon>
        <taxon>Tracheophyta</taxon>
        <taxon>Spermatophyta</taxon>
        <taxon>Magnoliopsida</taxon>
        <taxon>eudicotyledons</taxon>
        <taxon>Gunneridae</taxon>
        <taxon>Pentapetalae</taxon>
        <taxon>rosids</taxon>
        <taxon>fabids</taxon>
        <taxon>Malpighiales</taxon>
        <taxon>Salicaceae</taxon>
        <taxon>Saliceae</taxon>
        <taxon>Populus</taxon>
    </lineage>
</organism>
<protein>
    <submittedName>
        <fullName evidence="2">Uncharacterized protein</fullName>
    </submittedName>
</protein>
<keyword evidence="3" id="KW-1185">Reference proteome</keyword>
<reference evidence="2" key="1">
    <citation type="journal article" date="2023" name="Mol. Ecol. Resour.">
        <title>Chromosome-level genome assembly of a triploid poplar Populus alba 'Berolinensis'.</title>
        <authorList>
            <person name="Chen S."/>
            <person name="Yu Y."/>
            <person name="Wang X."/>
            <person name="Wang S."/>
            <person name="Zhang T."/>
            <person name="Zhou Y."/>
            <person name="He R."/>
            <person name="Meng N."/>
            <person name="Wang Y."/>
            <person name="Liu W."/>
            <person name="Liu Z."/>
            <person name="Liu J."/>
            <person name="Guo Q."/>
            <person name="Huang H."/>
            <person name="Sederoff R.R."/>
            <person name="Wang G."/>
            <person name="Qu G."/>
            <person name="Chen S."/>
        </authorList>
    </citation>
    <scope>NUCLEOTIDE SEQUENCE</scope>
    <source>
        <strain evidence="2">SC-2020</strain>
    </source>
</reference>
<evidence type="ECO:0000313" key="2">
    <source>
        <dbReference type="EMBL" id="KAJ7003097.1"/>
    </source>
</evidence>
<comment type="caution">
    <text evidence="2">The sequence shown here is derived from an EMBL/GenBank/DDBJ whole genome shotgun (WGS) entry which is preliminary data.</text>
</comment>
<dbReference type="AlphaFoldDB" id="A0AAD6W8B2"/>
<name>A0AAD6W8B2_9ROSI</name>
<proteinExistence type="predicted"/>